<dbReference type="PROSITE" id="PS50850">
    <property type="entry name" value="MFS"/>
    <property type="match status" value="1"/>
</dbReference>
<feature type="transmembrane region" description="Helical" evidence="6">
    <location>
        <begin position="104"/>
        <end position="124"/>
    </location>
</feature>
<keyword evidence="2" id="KW-0813">Transport</keyword>
<keyword evidence="3 6" id="KW-0812">Transmembrane</keyword>
<proteinExistence type="predicted"/>
<feature type="transmembrane region" description="Helical" evidence="6">
    <location>
        <begin position="165"/>
        <end position="185"/>
    </location>
</feature>
<dbReference type="InterPro" id="IPR036259">
    <property type="entry name" value="MFS_trans_sf"/>
</dbReference>
<feature type="transmembrane region" description="Helical" evidence="6">
    <location>
        <begin position="43"/>
        <end position="67"/>
    </location>
</feature>
<sequence length="404" mass="42289">MATAVKPPAIWMILIAAFLDMMAMGIVMPVLPGLIEDLTGSQAAAGIWTGVIGSLWALMQFICAPVIGSLSDRFGRRPVILISTAGLALDWIMMALAPNLWWLVAGRIIGGITSASATALFAYMADVTSPENRARAFGLIGAAISAGFVLGPALGGVLGDMAPRLPFWVAAGVSGAAFLYGLVVLTESLPPERRQPFTWRTANPLSALHMLATRRELSSASVSVFLLTFSHRLFMTVFVLFAGHQHGLSTLQIGALLAFSSVLDLLMQGVIVGPATRRFGDRRTIVVGLAGGTLSFLAMGIAPTATWFVIAMVPASLMGLAEPTLRSVLSRRVTENEQGQLQGAMQSLASVAGISGPAFFGWLYAASIGTMPGLSFMVASGLLAIAAVFAGARREQADASPQLG</sequence>
<reference evidence="8 9" key="1">
    <citation type="submission" date="2024-06" db="EMBL/GenBank/DDBJ databases">
        <title>Novosphingobium rhizovicinus M1R2S20.</title>
        <authorList>
            <person name="Sun J.-Q."/>
        </authorList>
    </citation>
    <scope>NUCLEOTIDE SEQUENCE [LARGE SCALE GENOMIC DNA]</scope>
    <source>
        <strain evidence="8 9">M1R2S20</strain>
    </source>
</reference>
<evidence type="ECO:0000256" key="5">
    <source>
        <dbReference type="ARBA" id="ARBA00023136"/>
    </source>
</evidence>
<dbReference type="CDD" id="cd17388">
    <property type="entry name" value="MFS_TetA"/>
    <property type="match status" value="1"/>
</dbReference>
<evidence type="ECO:0000256" key="4">
    <source>
        <dbReference type="ARBA" id="ARBA00022989"/>
    </source>
</evidence>
<dbReference type="EMBL" id="JBFNXR010000054">
    <property type="protein sequence ID" value="MEW9856768.1"/>
    <property type="molecule type" value="Genomic_DNA"/>
</dbReference>
<comment type="caution">
    <text evidence="8">The sequence shown here is derived from an EMBL/GenBank/DDBJ whole genome shotgun (WGS) entry which is preliminary data.</text>
</comment>
<dbReference type="Proteomes" id="UP001556118">
    <property type="component" value="Unassembled WGS sequence"/>
</dbReference>
<organism evidence="8 9">
    <name type="scientific">Novosphingobium rhizovicinum</name>
    <dbReference type="NCBI Taxonomy" id="3228928"/>
    <lineage>
        <taxon>Bacteria</taxon>
        <taxon>Pseudomonadati</taxon>
        <taxon>Pseudomonadota</taxon>
        <taxon>Alphaproteobacteria</taxon>
        <taxon>Sphingomonadales</taxon>
        <taxon>Sphingomonadaceae</taxon>
        <taxon>Novosphingobium</taxon>
    </lineage>
</organism>
<keyword evidence="4 6" id="KW-1133">Transmembrane helix</keyword>
<keyword evidence="5 6" id="KW-0472">Membrane</keyword>
<name>A0ABV3RG50_9SPHN</name>
<evidence type="ECO:0000256" key="6">
    <source>
        <dbReference type="SAM" id="Phobius"/>
    </source>
</evidence>
<gene>
    <name evidence="8" type="ORF">ABUH87_16690</name>
</gene>
<feature type="transmembrane region" description="Helical" evidence="6">
    <location>
        <begin position="253"/>
        <end position="272"/>
    </location>
</feature>
<feature type="transmembrane region" description="Helical" evidence="6">
    <location>
        <begin position="136"/>
        <end position="159"/>
    </location>
</feature>
<dbReference type="PANTHER" id="PTHR23504">
    <property type="entry name" value="MAJOR FACILITATOR SUPERFAMILY DOMAIN-CONTAINING PROTEIN 10"/>
    <property type="match status" value="1"/>
</dbReference>
<evidence type="ECO:0000313" key="9">
    <source>
        <dbReference type="Proteomes" id="UP001556118"/>
    </source>
</evidence>
<dbReference type="Gene3D" id="1.20.1250.20">
    <property type="entry name" value="MFS general substrate transporter like domains"/>
    <property type="match status" value="1"/>
</dbReference>
<dbReference type="InterPro" id="IPR011701">
    <property type="entry name" value="MFS"/>
</dbReference>
<protein>
    <submittedName>
        <fullName evidence="8">TCR/Tet family MFS transporter</fullName>
    </submittedName>
</protein>
<dbReference type="InterPro" id="IPR020846">
    <property type="entry name" value="MFS_dom"/>
</dbReference>
<evidence type="ECO:0000256" key="3">
    <source>
        <dbReference type="ARBA" id="ARBA00022692"/>
    </source>
</evidence>
<evidence type="ECO:0000259" key="7">
    <source>
        <dbReference type="PROSITE" id="PS50850"/>
    </source>
</evidence>
<evidence type="ECO:0000313" key="8">
    <source>
        <dbReference type="EMBL" id="MEW9856768.1"/>
    </source>
</evidence>
<evidence type="ECO:0000256" key="1">
    <source>
        <dbReference type="ARBA" id="ARBA00004141"/>
    </source>
</evidence>
<dbReference type="RefSeq" id="WP_367775247.1">
    <property type="nucleotide sequence ID" value="NZ_JBFNXR010000054.1"/>
</dbReference>
<feature type="transmembrane region" description="Helical" evidence="6">
    <location>
        <begin position="284"/>
        <end position="301"/>
    </location>
</feature>
<dbReference type="SUPFAM" id="SSF103473">
    <property type="entry name" value="MFS general substrate transporter"/>
    <property type="match status" value="1"/>
</dbReference>
<feature type="transmembrane region" description="Helical" evidence="6">
    <location>
        <begin position="371"/>
        <end position="392"/>
    </location>
</feature>
<dbReference type="InterPro" id="IPR001958">
    <property type="entry name" value="Tet-R_TetA/multi-R_MdtG-like"/>
</dbReference>
<feature type="transmembrane region" description="Helical" evidence="6">
    <location>
        <begin position="9"/>
        <end position="31"/>
    </location>
</feature>
<evidence type="ECO:0000256" key="2">
    <source>
        <dbReference type="ARBA" id="ARBA00022448"/>
    </source>
</evidence>
<dbReference type="PANTHER" id="PTHR23504:SF15">
    <property type="entry name" value="MAJOR FACILITATOR SUPERFAMILY (MFS) PROFILE DOMAIN-CONTAINING PROTEIN"/>
    <property type="match status" value="1"/>
</dbReference>
<dbReference type="PRINTS" id="PR01035">
    <property type="entry name" value="TCRTETA"/>
</dbReference>
<keyword evidence="9" id="KW-1185">Reference proteome</keyword>
<dbReference type="Pfam" id="PF07690">
    <property type="entry name" value="MFS_1"/>
    <property type="match status" value="1"/>
</dbReference>
<accession>A0ABV3RG50</accession>
<comment type="subcellular location">
    <subcellularLocation>
        <location evidence="1">Membrane</location>
        <topology evidence="1">Multi-pass membrane protein</topology>
    </subcellularLocation>
</comment>
<feature type="domain" description="Major facilitator superfamily (MFS) profile" evidence="7">
    <location>
        <begin position="9"/>
        <end position="398"/>
    </location>
</feature>
<feature type="transmembrane region" description="Helical" evidence="6">
    <location>
        <begin position="79"/>
        <end position="98"/>
    </location>
</feature>
<feature type="transmembrane region" description="Helical" evidence="6">
    <location>
        <begin position="220"/>
        <end position="241"/>
    </location>
</feature>